<proteinExistence type="predicted"/>
<keyword evidence="2" id="KW-1227">Viral tail protein</keyword>
<reference evidence="4 5" key="1">
    <citation type="submission" date="2019-04" db="EMBL/GenBank/DDBJ databases">
        <title>Nine Novel Phages from a Plateau Lake in Southwest China Provide Insights into Aeromonas Phage Diversity.</title>
        <authorList>
            <person name="Xiao W."/>
            <person name="Bai M."/>
            <person name="Wang Y."/>
            <person name="Cui X."/>
        </authorList>
    </citation>
    <scope>NUCLEOTIDE SEQUENCE [LARGE SCALE GENOMIC DNA]</scope>
</reference>
<dbReference type="EMBL" id="MK813943">
    <property type="protein sequence ID" value="QEG09072.1"/>
    <property type="molecule type" value="Genomic_DNA"/>
</dbReference>
<comment type="subcellular location">
    <subcellularLocation>
        <location evidence="1">Virion</location>
    </subcellularLocation>
</comment>
<sequence length="1224" mass="133097">MSVGLYGDGVSESQENINVTQYGWTNEDVAGITLIQDYLNQIQTLFEQVVILEASAQEMMLELDQIKQMTLEVRVMYADFIAKYPKIQEALDQMDATLVIMTNMAQQVTNDKDHVDLVKSQIDTIKISIDSSVAIVNQAVIDVTTMRNETNAYYQATKDIAEELAKGQVYRGTWNPNSGAWPNPNGTNSVWDVVLNEGQIEVIWNNIKWVWGDRLLYLKDTSTYQQIESGIGVLSVNGKAGFVTLSNEDVGAAPAGFGIGEVEAFTVTDMDTNPTTWNGGKMGTIRGSSTTLNLPDGQTGTGFMYRYQNLATSPVYVEYFSNDNKTYTRRWSGGAWSSWKLMYDSTNKPDTGGMATGVGTSPNLLTTTGNVRDFNLAKTTGVYTVEGSWANGVDNQGTASSHTGLMEVKQRTFDNMTIQKFTYTQTISGIPEPREVTRAWTNATDGWSPWFTSGVWDSVNTYRSGIIRHNSLTADDGNYPYTALTKEKYRDTLAVGVSYTVGELSFRAGSANRYDPHSGDSLARVVGNVQNTAVAGEYEGGLYLSSRSRKTDGSTVDSVILHMNKNIGSEFTHGGKKFTINTGNAIGENFYQNAAQDPVNNALTRVDYVKSLVAGALPSITPLKDTDDLDNMKTSGFYSQPANAKATVANHYPVQKAGTLMVTVAAGPTQRYFVYNSSEVWSRGQYNAGAWTNWERDYNTAFKPTAADVGTMTTTEINSALSGKLNISGGTLTGSLIVANMKSAIKVNDQRSISFQDQSNVMYHTFAQGNSLVWNQGLNGENNVMQLNSDGTLSTQGSVYSKVGLIARNRASTNWLALETPEGGAPYISAQAHGEASASKVVEFGVNEILSYKRLATNDIRVGSSGGLKFSPTTTLDGITWGVGVEPSTGALGINKYINGVWNSQPFWVKSDGVVNMNSLVVNGGSESQYHQVRNLGNPSLELHEPGKFAVMVYKPQGTSTIRFCQSNGAGGEAKGYGGSDSDGFFTAAGRFRANYVAANRAWTGVGQTPLYAEGISVGNGAFRSIVGGYTSIPSQWGLEATYGMFCSNNPDFTSHALSMTDGAGYTKYWILRNDSTLIAPTGWSMDGNGTLHGTVFGSYDTMINWCTASFAAKSDANLKTNITKSNKSALSEVSKIQFKSYDWKDTEKGHVDIGVIAQDIEEINPQYTSQVSTFDKDGKPVNPVKTLDMVNLLSLSLKANQELLERVEKLEAIISNYENQPKV</sequence>
<evidence type="ECO:0000313" key="4">
    <source>
        <dbReference type="EMBL" id="QEG09072.1"/>
    </source>
</evidence>
<evidence type="ECO:0000256" key="2">
    <source>
        <dbReference type="ARBA" id="ARBA00022732"/>
    </source>
</evidence>
<accession>A0A5B9N9C2</accession>
<evidence type="ECO:0000256" key="1">
    <source>
        <dbReference type="ARBA" id="ARBA00004328"/>
    </source>
</evidence>
<gene>
    <name evidence="4" type="primary">44572_074</name>
</gene>
<feature type="domain" description="Peptidase S74" evidence="3">
    <location>
        <begin position="1115"/>
        <end position="1215"/>
    </location>
</feature>
<dbReference type="GeneID" id="55617485"/>
<dbReference type="CDD" id="cd19958">
    <property type="entry name" value="pyocin_knob"/>
    <property type="match status" value="2"/>
</dbReference>
<dbReference type="KEGG" id="vg:55617485"/>
<dbReference type="PROSITE" id="PS51688">
    <property type="entry name" value="ICA"/>
    <property type="match status" value="1"/>
</dbReference>
<dbReference type="GO" id="GO:0098015">
    <property type="term" value="C:virus tail"/>
    <property type="evidence" value="ECO:0007669"/>
    <property type="project" value="UniProtKB-KW"/>
</dbReference>
<name>A0A5B9N9C2_9CAUD</name>
<dbReference type="Pfam" id="PF13884">
    <property type="entry name" value="Peptidase_S74"/>
    <property type="match status" value="1"/>
</dbReference>
<evidence type="ECO:0000259" key="3">
    <source>
        <dbReference type="PROSITE" id="PS51688"/>
    </source>
</evidence>
<evidence type="ECO:0000313" key="5">
    <source>
        <dbReference type="Proteomes" id="UP000323023"/>
    </source>
</evidence>
<dbReference type="InterPro" id="IPR036388">
    <property type="entry name" value="WH-like_DNA-bd_sf"/>
</dbReference>
<dbReference type="RefSeq" id="YP_009847094.1">
    <property type="nucleotide sequence ID" value="NC_048773.1"/>
</dbReference>
<dbReference type="InterPro" id="IPR030392">
    <property type="entry name" value="S74_ICA"/>
</dbReference>
<protein>
    <submittedName>
        <fullName evidence="4">Hinge connector of long tail fiber distal connector</fullName>
    </submittedName>
</protein>
<keyword evidence="2" id="KW-0946">Virion</keyword>
<organism evidence="4 5">
    <name type="scientific">Aeromonas phage 4_4572</name>
    <dbReference type="NCBI Taxonomy" id="2588517"/>
    <lineage>
        <taxon>Viruses</taxon>
        <taxon>Duplodnaviria</taxon>
        <taxon>Heunggongvirae</taxon>
        <taxon>Uroviricota</taxon>
        <taxon>Caudoviricetes</taxon>
        <taxon>Grimontviridae</taxon>
        <taxon>Lahexavirus</taxon>
        <taxon>Lahexavirus lv44572</taxon>
    </lineage>
</organism>
<keyword evidence="5" id="KW-1185">Reference proteome</keyword>
<dbReference type="Proteomes" id="UP000323023">
    <property type="component" value="Segment"/>
</dbReference>
<dbReference type="Gene3D" id="1.10.10.10">
    <property type="entry name" value="Winged helix-like DNA-binding domain superfamily/Winged helix DNA-binding domain"/>
    <property type="match status" value="1"/>
</dbReference>